<accession>A0A2H5X8L4</accession>
<evidence type="ECO:0000313" key="5">
    <source>
        <dbReference type="EMBL" id="GBC97528.1"/>
    </source>
</evidence>
<evidence type="ECO:0000313" key="6">
    <source>
        <dbReference type="Proteomes" id="UP000236173"/>
    </source>
</evidence>
<evidence type="ECO:0000259" key="4">
    <source>
        <dbReference type="Pfam" id="PF22725"/>
    </source>
</evidence>
<dbReference type="Proteomes" id="UP000236173">
    <property type="component" value="Unassembled WGS sequence"/>
</dbReference>
<proteinExistence type="inferred from homology"/>
<organism evidence="5 6">
    <name type="scientific">Candidatus Fervidibacter japonicus</name>
    <dbReference type="NCBI Taxonomy" id="2035412"/>
    <lineage>
        <taxon>Bacteria</taxon>
        <taxon>Candidatus Fervidibacterota</taxon>
        <taxon>Candidatus Fervidibacter</taxon>
    </lineage>
</organism>
<name>A0A2H5X8L4_9BACT</name>
<dbReference type="InterPro" id="IPR000683">
    <property type="entry name" value="Gfo/Idh/MocA-like_OxRdtase_N"/>
</dbReference>
<dbReference type="PANTHER" id="PTHR43708">
    <property type="entry name" value="CONSERVED EXPRESSED OXIDOREDUCTASE (EUROFUNG)"/>
    <property type="match status" value="1"/>
</dbReference>
<comment type="similarity">
    <text evidence="1">Belongs to the Gfo/Idh/MocA family.</text>
</comment>
<dbReference type="AlphaFoldDB" id="A0A2H5X8L4"/>
<evidence type="ECO:0000256" key="1">
    <source>
        <dbReference type="ARBA" id="ARBA00010928"/>
    </source>
</evidence>
<gene>
    <name evidence="5" type="primary">idhA</name>
    <name evidence="5" type="ORF">HRbin17_00015</name>
</gene>
<evidence type="ECO:0000256" key="2">
    <source>
        <dbReference type="ARBA" id="ARBA00023002"/>
    </source>
</evidence>
<dbReference type="Gene3D" id="3.30.360.10">
    <property type="entry name" value="Dihydrodipicolinate Reductase, domain 2"/>
    <property type="match status" value="1"/>
</dbReference>
<dbReference type="GO" id="GO:0000166">
    <property type="term" value="F:nucleotide binding"/>
    <property type="evidence" value="ECO:0007669"/>
    <property type="project" value="InterPro"/>
</dbReference>
<evidence type="ECO:0000259" key="3">
    <source>
        <dbReference type="Pfam" id="PF01408"/>
    </source>
</evidence>
<feature type="domain" description="GFO/IDH/MocA-like oxidoreductase" evidence="4">
    <location>
        <begin position="134"/>
        <end position="258"/>
    </location>
</feature>
<dbReference type="PANTHER" id="PTHR43708:SF5">
    <property type="entry name" value="CONSERVED EXPRESSED OXIDOREDUCTASE (EUROFUNG)-RELATED"/>
    <property type="match status" value="1"/>
</dbReference>
<dbReference type="Pfam" id="PF22725">
    <property type="entry name" value="GFO_IDH_MocA_C3"/>
    <property type="match status" value="1"/>
</dbReference>
<dbReference type="Gene3D" id="3.40.50.720">
    <property type="entry name" value="NAD(P)-binding Rossmann-like Domain"/>
    <property type="match status" value="1"/>
</dbReference>
<dbReference type="SUPFAM" id="SSF51735">
    <property type="entry name" value="NAD(P)-binding Rossmann-fold domains"/>
    <property type="match status" value="1"/>
</dbReference>
<keyword evidence="2 5" id="KW-0560">Oxidoreductase</keyword>
<feature type="domain" description="Gfo/Idh/MocA-like oxidoreductase N-terminal" evidence="3">
    <location>
        <begin position="8"/>
        <end position="125"/>
    </location>
</feature>
<protein>
    <submittedName>
        <fullName evidence="5">Inositol 2-dehydrogenase</fullName>
        <ecNumber evidence="5">1.1.1.18</ecNumber>
    </submittedName>
</protein>
<sequence length="339" mass="38149">MARTDWGIGIVGLGGIANTHLQAYRNAGLKVIGGADIDAERAKAMQDRWQLPFVTTDWRELIDHPEVRIVDITVPHKLAVRLPIVEYAAQRSKALFVQKPLLPCLEGAKQLVEVAERYKAPLMVNQNSVFVPAFLAMERYLRDGTIGTPYYCQIENRAWVDVSGHAWFGKDERWVTSDMAIHHFALVHHWFGEWDSVYALMGRDPSQTGVRGDNWSVVSVRFKNGVQACIINNWAYRGNRPRPHSREEIVIQGDKGCITGDSEDICVVTVDPPARIYPQFQGKWFPDAFANAMCHFIDALEAGRPFWCSGCDNLNAVAIAEAAYISAKERRAVQRAELL</sequence>
<dbReference type="EMBL" id="BEHT01000001">
    <property type="protein sequence ID" value="GBC97528.1"/>
    <property type="molecule type" value="Genomic_DNA"/>
</dbReference>
<dbReference type="InterPro" id="IPR051317">
    <property type="entry name" value="Gfo/Idh/MocA_oxidoreduct"/>
</dbReference>
<dbReference type="EC" id="1.1.1.18" evidence="5"/>
<dbReference type="Pfam" id="PF01408">
    <property type="entry name" value="GFO_IDH_MocA"/>
    <property type="match status" value="1"/>
</dbReference>
<comment type="caution">
    <text evidence="5">The sequence shown here is derived from an EMBL/GenBank/DDBJ whole genome shotgun (WGS) entry which is preliminary data.</text>
</comment>
<dbReference type="InterPro" id="IPR055170">
    <property type="entry name" value="GFO_IDH_MocA-like_dom"/>
</dbReference>
<dbReference type="SUPFAM" id="SSF55347">
    <property type="entry name" value="Glyceraldehyde-3-phosphate dehydrogenase-like, C-terminal domain"/>
    <property type="match status" value="1"/>
</dbReference>
<reference evidence="6" key="1">
    <citation type="submission" date="2017-09" db="EMBL/GenBank/DDBJ databases">
        <title>Metaegenomics of thermophilic ammonia-oxidizing enrichment culture.</title>
        <authorList>
            <person name="Kato S."/>
            <person name="Suzuki K."/>
        </authorList>
    </citation>
    <scope>NUCLEOTIDE SEQUENCE [LARGE SCALE GENOMIC DNA]</scope>
</reference>
<dbReference type="GO" id="GO:0050112">
    <property type="term" value="F:inositol 2-dehydrogenase (NAD+) activity"/>
    <property type="evidence" value="ECO:0007669"/>
    <property type="project" value="UniProtKB-EC"/>
</dbReference>
<dbReference type="InterPro" id="IPR036291">
    <property type="entry name" value="NAD(P)-bd_dom_sf"/>
</dbReference>